<dbReference type="PANTHER" id="PTHR31044">
    <property type="entry name" value="BETA-1,3 GLUCANASE"/>
    <property type="match status" value="1"/>
</dbReference>
<dbReference type="EMBL" id="LR743602">
    <property type="protein sequence ID" value="CAA2632141.1"/>
    <property type="molecule type" value="Genomic_DNA"/>
</dbReference>
<dbReference type="PANTHER" id="PTHR31044:SF57">
    <property type="entry name" value="CARBOHYDRATE-BINDING X8 DOMAIN SUPERFAMILY PROTEIN"/>
    <property type="match status" value="1"/>
</dbReference>
<evidence type="ECO:0000313" key="4">
    <source>
        <dbReference type="EMBL" id="CAA7408464.1"/>
    </source>
</evidence>
<dbReference type="Proteomes" id="UP000663760">
    <property type="component" value="Chromosome 15"/>
</dbReference>
<dbReference type="EMBL" id="LR746278">
    <property type="protein sequence ID" value="CAA7408464.1"/>
    <property type="molecule type" value="Genomic_DNA"/>
</dbReference>
<dbReference type="AlphaFoldDB" id="A0A7I8JNL0"/>
<sequence length="96" mass="10401">MSLPLPCCSQKTWCVAKPSTEEAALQENIDFACSHVDCGVLRSGCACAAPNTRINHASVAMNLYYEAMGRNHWNCHFGNSGLIVQTDPSYGTCAYP</sequence>
<proteinExistence type="predicted"/>
<organism evidence="3">
    <name type="scientific">Spirodela intermedia</name>
    <name type="common">Intermediate duckweed</name>
    <dbReference type="NCBI Taxonomy" id="51605"/>
    <lineage>
        <taxon>Eukaryota</taxon>
        <taxon>Viridiplantae</taxon>
        <taxon>Streptophyta</taxon>
        <taxon>Embryophyta</taxon>
        <taxon>Tracheophyta</taxon>
        <taxon>Spermatophyta</taxon>
        <taxon>Magnoliopsida</taxon>
        <taxon>Liliopsida</taxon>
        <taxon>Araceae</taxon>
        <taxon>Lemnoideae</taxon>
        <taxon>Spirodela</taxon>
    </lineage>
</organism>
<dbReference type="OrthoDB" id="1928574at2759"/>
<reference evidence="3" key="1">
    <citation type="submission" date="2019-12" db="EMBL/GenBank/DDBJ databases">
        <authorList>
            <person name="Scholz U."/>
            <person name="Mascher M."/>
            <person name="Fiebig A."/>
        </authorList>
    </citation>
    <scope>NUCLEOTIDE SEQUENCE</scope>
</reference>
<feature type="domain" description="X8" evidence="2">
    <location>
        <begin position="12"/>
        <end position="95"/>
    </location>
</feature>
<keyword evidence="1" id="KW-0732">Signal</keyword>
<gene>
    <name evidence="3" type="ORF">SI7747_15017779</name>
    <name evidence="4" type="ORF">SI8410_15019142</name>
</gene>
<evidence type="ECO:0000259" key="2">
    <source>
        <dbReference type="SMART" id="SM00768"/>
    </source>
</evidence>
<keyword evidence="5" id="KW-1185">Reference proteome</keyword>
<dbReference type="GO" id="GO:0009506">
    <property type="term" value="C:plasmodesma"/>
    <property type="evidence" value="ECO:0007669"/>
    <property type="project" value="UniProtKB-ARBA"/>
</dbReference>
<dbReference type="Pfam" id="PF07983">
    <property type="entry name" value="X8"/>
    <property type="match status" value="1"/>
</dbReference>
<dbReference type="SMART" id="SM00768">
    <property type="entry name" value="X8"/>
    <property type="match status" value="1"/>
</dbReference>
<name>A0A7I8JNL0_SPIIN</name>
<evidence type="ECO:0000313" key="5">
    <source>
        <dbReference type="Proteomes" id="UP000663760"/>
    </source>
</evidence>
<evidence type="ECO:0000256" key="1">
    <source>
        <dbReference type="ARBA" id="ARBA00022729"/>
    </source>
</evidence>
<evidence type="ECO:0000313" key="3">
    <source>
        <dbReference type="EMBL" id="CAA2632141.1"/>
    </source>
</evidence>
<dbReference type="InterPro" id="IPR012946">
    <property type="entry name" value="X8"/>
</dbReference>
<dbReference type="InterPro" id="IPR044788">
    <property type="entry name" value="X8_dom_prot"/>
</dbReference>
<dbReference type="Gene3D" id="1.20.58.1040">
    <property type="match status" value="1"/>
</dbReference>
<accession>A0A7I8JNL0</accession>
<protein>
    <recommendedName>
        <fullName evidence="2">X8 domain-containing protein</fullName>
    </recommendedName>
</protein>